<dbReference type="Proteomes" id="UP001147760">
    <property type="component" value="Unassembled WGS sequence"/>
</dbReference>
<keyword evidence="8 10" id="KW-0408">Iron</keyword>
<evidence type="ECO:0000256" key="9">
    <source>
        <dbReference type="PIRSR" id="PIRSR605708-1"/>
    </source>
</evidence>
<evidence type="ECO:0000259" key="12">
    <source>
        <dbReference type="Pfam" id="PF20510"/>
    </source>
</evidence>
<comment type="cofactor">
    <cofactor evidence="1 10">
        <name>Fe cation</name>
        <dbReference type="ChEBI" id="CHEBI:24875"/>
    </cofactor>
</comment>
<dbReference type="InterPro" id="IPR011051">
    <property type="entry name" value="RmlC_Cupin_sf"/>
</dbReference>
<feature type="domain" description="Homogentisate 1,2-dioxygenase N-terminal" evidence="12">
    <location>
        <begin position="16"/>
        <end position="304"/>
    </location>
</feature>
<dbReference type="GO" id="GO:0004411">
    <property type="term" value="F:homogentisate 1,2-dioxygenase activity"/>
    <property type="evidence" value="ECO:0007669"/>
    <property type="project" value="UniProtKB-EC"/>
</dbReference>
<dbReference type="Pfam" id="PF20510">
    <property type="entry name" value="HgmA_N"/>
    <property type="match status" value="1"/>
</dbReference>
<feature type="binding site" evidence="10">
    <location>
        <position position="403"/>
    </location>
    <ligand>
        <name>Fe cation</name>
        <dbReference type="ChEBI" id="CHEBI:24875"/>
    </ligand>
</feature>
<evidence type="ECO:0000313" key="14">
    <source>
        <dbReference type="Proteomes" id="UP001147760"/>
    </source>
</evidence>
<evidence type="ECO:0000256" key="10">
    <source>
        <dbReference type="PIRSR" id="PIRSR605708-2"/>
    </source>
</evidence>
<dbReference type="InterPro" id="IPR046451">
    <property type="entry name" value="HgmA_C"/>
</dbReference>
<comment type="pathway">
    <text evidence="2">Amino-acid degradation; L-phenylalanine degradation; acetoacetate and fumarate from L-phenylalanine: step 4/6.</text>
</comment>
<feature type="binding site" evidence="10">
    <location>
        <position position="362"/>
    </location>
    <ligand>
        <name>Fe cation</name>
        <dbReference type="ChEBI" id="CHEBI:24875"/>
    </ligand>
</feature>
<sequence length="464" mass="52522">MALNKTTPYVLKDTYKYHDGLGNFFQSETYPGAVPLVNNHPQFPPFGTRSEKISGTSFVGPRHRNLHTYLYRVRPAFFHDEYTPYNHHLETANPSPAKHLTPNSYNWPKFQFALDQDSDWTEQRLLGSNGDPAKKEGVSIWVFNINKDMEPNTAFMSLDGEALIVPSVGALDIQTELGKLLVRQNEFAVIPRGVKYRVTLPEGKPARGITLELYQGHFQLPDMGIIGSTGLAHQRDFQIPVAYFDGQFVEDKNSRDGVVAKAHNGPGWTIIARLNCKLWSAAQETTPFDVTGWQGNLYPYKYDVARFSYLGNLCWDHHDPSLFVILTAPAYGKAPGTAVVDFAAVGPHWEASEDTPWVPWYHRNTMQEFVFPIVNNTDPKFPFNQGRDWAPFGAWLNGSMIPHGENDEEYKHWQEKDTSRPGRLQDDGITAGVIEIESPLRLTDWAYNQAGKNFKNQVSAVFLE</sequence>
<name>A0A9W9WMW5_9EURO</name>
<comment type="similarity">
    <text evidence="3">Belongs to the homogentisate dioxygenase family.</text>
</comment>
<proteinExistence type="inferred from homology"/>
<dbReference type="GO" id="GO:0006559">
    <property type="term" value="P:L-phenylalanine catabolic process"/>
    <property type="evidence" value="ECO:0007669"/>
    <property type="project" value="InterPro"/>
</dbReference>
<dbReference type="Gene3D" id="2.60.120.10">
    <property type="entry name" value="Jelly Rolls"/>
    <property type="match status" value="1"/>
</dbReference>
<keyword evidence="6" id="KW-0223">Dioxygenase</keyword>
<dbReference type="EMBL" id="JAPWDO010000005">
    <property type="protein sequence ID" value="KAJ5470434.1"/>
    <property type="molecule type" value="Genomic_DNA"/>
</dbReference>
<protein>
    <recommendedName>
        <fullName evidence="4">homogentisate 1,2-dioxygenase</fullName>
        <ecNumber evidence="4">1.13.11.5</ecNumber>
    </recommendedName>
</protein>
<dbReference type="PANTHER" id="PTHR11056">
    <property type="entry name" value="HOMOGENTISATE 1,2-DIOXYGENASE"/>
    <property type="match status" value="1"/>
</dbReference>
<gene>
    <name evidence="13" type="ORF">N7530_007791</name>
</gene>
<dbReference type="InterPro" id="IPR014710">
    <property type="entry name" value="RmlC-like_jellyroll"/>
</dbReference>
<dbReference type="EC" id="1.13.11.5" evidence="4"/>
<dbReference type="Pfam" id="PF04209">
    <property type="entry name" value="HgmA_C"/>
    <property type="match status" value="1"/>
</dbReference>
<evidence type="ECO:0000256" key="6">
    <source>
        <dbReference type="ARBA" id="ARBA00022964"/>
    </source>
</evidence>
<keyword evidence="14" id="KW-1185">Reference proteome</keyword>
<feature type="binding site" evidence="10">
    <location>
        <position position="368"/>
    </location>
    <ligand>
        <name>Fe cation</name>
        <dbReference type="ChEBI" id="CHEBI:24875"/>
    </ligand>
</feature>
<reference evidence="13" key="2">
    <citation type="journal article" date="2023" name="IMA Fungus">
        <title>Comparative genomic study of the Penicillium genus elucidates a diverse pangenome and 15 lateral gene transfer events.</title>
        <authorList>
            <person name="Petersen C."/>
            <person name="Sorensen T."/>
            <person name="Nielsen M.R."/>
            <person name="Sondergaard T.E."/>
            <person name="Sorensen J.L."/>
            <person name="Fitzpatrick D.A."/>
            <person name="Frisvad J.C."/>
            <person name="Nielsen K.L."/>
        </authorList>
    </citation>
    <scope>NUCLEOTIDE SEQUENCE</scope>
    <source>
        <strain evidence="13">IBT 17660</strain>
    </source>
</reference>
<dbReference type="InterPro" id="IPR046452">
    <property type="entry name" value="HgmA_N"/>
</dbReference>
<keyword evidence="5 10" id="KW-0479">Metal-binding</keyword>
<dbReference type="GO" id="GO:0005737">
    <property type="term" value="C:cytoplasm"/>
    <property type="evidence" value="ECO:0007669"/>
    <property type="project" value="TreeGrafter"/>
</dbReference>
<feature type="active site" description="Proton acceptor" evidence="9">
    <location>
        <position position="317"/>
    </location>
</feature>
<dbReference type="GO" id="GO:0046872">
    <property type="term" value="F:metal ion binding"/>
    <property type="evidence" value="ECO:0007669"/>
    <property type="project" value="UniProtKB-KW"/>
</dbReference>
<organism evidence="13 14">
    <name type="scientific">Penicillium desertorum</name>
    <dbReference type="NCBI Taxonomy" id="1303715"/>
    <lineage>
        <taxon>Eukaryota</taxon>
        <taxon>Fungi</taxon>
        <taxon>Dikarya</taxon>
        <taxon>Ascomycota</taxon>
        <taxon>Pezizomycotina</taxon>
        <taxon>Eurotiomycetes</taxon>
        <taxon>Eurotiomycetidae</taxon>
        <taxon>Eurotiales</taxon>
        <taxon>Aspergillaceae</taxon>
        <taxon>Penicillium</taxon>
    </lineage>
</organism>
<dbReference type="PANTHER" id="PTHR11056:SF0">
    <property type="entry name" value="HOMOGENTISATE 1,2-DIOXYGENASE"/>
    <property type="match status" value="1"/>
</dbReference>
<dbReference type="GO" id="GO:0006570">
    <property type="term" value="P:tyrosine metabolic process"/>
    <property type="evidence" value="ECO:0007669"/>
    <property type="project" value="InterPro"/>
</dbReference>
<dbReference type="InterPro" id="IPR005708">
    <property type="entry name" value="Homogentis_dOase"/>
</dbReference>
<comment type="caution">
    <text evidence="13">The sequence shown here is derived from an EMBL/GenBank/DDBJ whole genome shotgun (WGS) entry which is preliminary data.</text>
</comment>
<evidence type="ECO:0000256" key="2">
    <source>
        <dbReference type="ARBA" id="ARBA00004704"/>
    </source>
</evidence>
<dbReference type="SUPFAM" id="SSF51182">
    <property type="entry name" value="RmlC-like cupins"/>
    <property type="match status" value="1"/>
</dbReference>
<evidence type="ECO:0000259" key="11">
    <source>
        <dbReference type="Pfam" id="PF04209"/>
    </source>
</evidence>
<evidence type="ECO:0000256" key="4">
    <source>
        <dbReference type="ARBA" id="ARBA00013127"/>
    </source>
</evidence>
<evidence type="ECO:0000256" key="8">
    <source>
        <dbReference type="ARBA" id="ARBA00023004"/>
    </source>
</evidence>
<feature type="domain" description="Homogentisate 1,2-dioxygenase C-terminal" evidence="11">
    <location>
        <begin position="306"/>
        <end position="449"/>
    </location>
</feature>
<keyword evidence="7" id="KW-0560">Oxidoreductase</keyword>
<evidence type="ECO:0000256" key="5">
    <source>
        <dbReference type="ARBA" id="ARBA00022723"/>
    </source>
</evidence>
<dbReference type="AlphaFoldDB" id="A0A9W9WMW5"/>
<dbReference type="OrthoDB" id="1689029at2759"/>
<feature type="binding site" evidence="10">
    <location>
        <position position="403"/>
    </location>
    <ligand>
        <name>homogentisate</name>
        <dbReference type="ChEBI" id="CHEBI:16169"/>
    </ligand>
</feature>
<evidence type="ECO:0000256" key="7">
    <source>
        <dbReference type="ARBA" id="ARBA00023002"/>
    </source>
</evidence>
<evidence type="ECO:0000256" key="1">
    <source>
        <dbReference type="ARBA" id="ARBA00001962"/>
    </source>
</evidence>
<evidence type="ECO:0000256" key="3">
    <source>
        <dbReference type="ARBA" id="ARBA00007757"/>
    </source>
</evidence>
<evidence type="ECO:0000313" key="13">
    <source>
        <dbReference type="EMBL" id="KAJ5470434.1"/>
    </source>
</evidence>
<reference evidence="13" key="1">
    <citation type="submission" date="2022-12" db="EMBL/GenBank/DDBJ databases">
        <authorList>
            <person name="Petersen C."/>
        </authorList>
    </citation>
    <scope>NUCLEOTIDE SEQUENCE</scope>
    <source>
        <strain evidence="13">IBT 17660</strain>
    </source>
</reference>
<accession>A0A9W9WMW5</accession>